<protein>
    <recommendedName>
        <fullName evidence="5">glycine oxidase</fullName>
        <ecNumber evidence="5">1.4.3.19</ecNumber>
    </recommendedName>
</protein>
<evidence type="ECO:0000256" key="2">
    <source>
        <dbReference type="ARBA" id="ARBA00022977"/>
    </source>
</evidence>
<dbReference type="Gene3D" id="3.50.50.60">
    <property type="entry name" value="FAD/NAD(P)-binding domain"/>
    <property type="match status" value="1"/>
</dbReference>
<dbReference type="GO" id="GO:0050660">
    <property type="term" value="F:flavin adenine dinucleotide binding"/>
    <property type="evidence" value="ECO:0007669"/>
    <property type="project" value="InterPro"/>
</dbReference>
<dbReference type="AlphaFoldDB" id="A0A1C5K5W9"/>
<feature type="domain" description="FAD dependent oxidoreductase" evidence="7">
    <location>
        <begin position="12"/>
        <end position="343"/>
    </location>
</feature>
<comment type="pathway">
    <text evidence="1">Cofactor biosynthesis; thiamine diphosphate biosynthesis.</text>
</comment>
<accession>A0A1C5K5W9</accession>
<dbReference type="InterPro" id="IPR012727">
    <property type="entry name" value="Gly_oxidase_ThiO"/>
</dbReference>
<evidence type="ECO:0000313" key="9">
    <source>
        <dbReference type="Proteomes" id="UP000198210"/>
    </source>
</evidence>
<name>A0A1C5K5W9_9ACTN</name>
<organism evidence="8 9">
    <name type="scientific">Micromonospora siamensis</name>
    <dbReference type="NCBI Taxonomy" id="299152"/>
    <lineage>
        <taxon>Bacteria</taxon>
        <taxon>Bacillati</taxon>
        <taxon>Actinomycetota</taxon>
        <taxon>Actinomycetes</taxon>
        <taxon>Micromonosporales</taxon>
        <taxon>Micromonosporaceae</taxon>
        <taxon>Micromonospora</taxon>
    </lineage>
</organism>
<keyword evidence="3" id="KW-0560">Oxidoreductase</keyword>
<dbReference type="GO" id="GO:0005737">
    <property type="term" value="C:cytoplasm"/>
    <property type="evidence" value="ECO:0007669"/>
    <property type="project" value="TreeGrafter"/>
</dbReference>
<dbReference type="GO" id="GO:0009229">
    <property type="term" value="P:thiamine diphosphate biosynthetic process"/>
    <property type="evidence" value="ECO:0007669"/>
    <property type="project" value="UniProtKB-UniPathway"/>
</dbReference>
<dbReference type="InterPro" id="IPR036188">
    <property type="entry name" value="FAD/NAD-bd_sf"/>
</dbReference>
<dbReference type="Pfam" id="PF01266">
    <property type="entry name" value="DAO"/>
    <property type="match status" value="1"/>
</dbReference>
<feature type="region of interest" description="Disordered" evidence="6">
    <location>
        <begin position="364"/>
        <end position="397"/>
    </location>
</feature>
<dbReference type="EC" id="1.4.3.19" evidence="5"/>
<proteinExistence type="predicted"/>
<evidence type="ECO:0000256" key="4">
    <source>
        <dbReference type="ARBA" id="ARBA00049872"/>
    </source>
</evidence>
<evidence type="ECO:0000256" key="1">
    <source>
        <dbReference type="ARBA" id="ARBA00004948"/>
    </source>
</evidence>
<dbReference type="GO" id="GO:0009228">
    <property type="term" value="P:thiamine biosynthetic process"/>
    <property type="evidence" value="ECO:0007669"/>
    <property type="project" value="UniProtKB-KW"/>
</dbReference>
<evidence type="ECO:0000259" key="7">
    <source>
        <dbReference type="Pfam" id="PF01266"/>
    </source>
</evidence>
<dbReference type="PANTHER" id="PTHR13847:SF289">
    <property type="entry name" value="GLYCINE OXIDASE"/>
    <property type="match status" value="1"/>
</dbReference>
<dbReference type="NCBIfam" id="TIGR02352">
    <property type="entry name" value="thiamin_ThiO"/>
    <property type="match status" value="1"/>
</dbReference>
<dbReference type="RefSeq" id="WP_231926701.1">
    <property type="nucleotide sequence ID" value="NZ_JBHLYF010000033.1"/>
</dbReference>
<dbReference type="Proteomes" id="UP000198210">
    <property type="component" value="Chromosome I"/>
</dbReference>
<dbReference type="Gene3D" id="3.30.9.10">
    <property type="entry name" value="D-Amino Acid Oxidase, subunit A, domain 2"/>
    <property type="match status" value="1"/>
</dbReference>
<comment type="catalytic activity">
    <reaction evidence="4">
        <text>glycine + O2 + H2O = glyoxylate + H2O2 + NH4(+)</text>
        <dbReference type="Rhea" id="RHEA:11532"/>
        <dbReference type="ChEBI" id="CHEBI:15377"/>
        <dbReference type="ChEBI" id="CHEBI:15379"/>
        <dbReference type="ChEBI" id="CHEBI:16240"/>
        <dbReference type="ChEBI" id="CHEBI:28938"/>
        <dbReference type="ChEBI" id="CHEBI:36655"/>
        <dbReference type="ChEBI" id="CHEBI:57305"/>
        <dbReference type="EC" id="1.4.3.19"/>
    </reaction>
</comment>
<dbReference type="SUPFAM" id="SSF54373">
    <property type="entry name" value="FAD-linked reductases, C-terminal domain"/>
    <property type="match status" value="1"/>
</dbReference>
<dbReference type="EMBL" id="LT607751">
    <property type="protein sequence ID" value="SCG78170.1"/>
    <property type="molecule type" value="Genomic_DNA"/>
</dbReference>
<evidence type="ECO:0000256" key="3">
    <source>
        <dbReference type="ARBA" id="ARBA00023002"/>
    </source>
</evidence>
<dbReference type="PANTHER" id="PTHR13847">
    <property type="entry name" value="SARCOSINE DEHYDROGENASE-RELATED"/>
    <property type="match status" value="1"/>
</dbReference>
<dbReference type="PRINTS" id="PR00411">
    <property type="entry name" value="PNDRDTASEI"/>
</dbReference>
<keyword evidence="2" id="KW-0784">Thiamine biosynthesis</keyword>
<dbReference type="GO" id="GO:0043799">
    <property type="term" value="F:glycine oxidase activity"/>
    <property type="evidence" value="ECO:0007669"/>
    <property type="project" value="UniProtKB-EC"/>
</dbReference>
<gene>
    <name evidence="8" type="ORF">GA0074704_5581</name>
</gene>
<dbReference type="InterPro" id="IPR006076">
    <property type="entry name" value="FAD-dep_OxRdtase"/>
</dbReference>
<evidence type="ECO:0000256" key="5">
    <source>
        <dbReference type="ARBA" id="ARBA00050018"/>
    </source>
</evidence>
<keyword evidence="9" id="KW-1185">Reference proteome</keyword>
<reference evidence="8 9" key="1">
    <citation type="submission" date="2016-06" db="EMBL/GenBank/DDBJ databases">
        <authorList>
            <person name="Kjaerup R.B."/>
            <person name="Dalgaard T.S."/>
            <person name="Juul-Madsen H.R."/>
        </authorList>
    </citation>
    <scope>NUCLEOTIDE SEQUENCE [LARGE SCALE GENOMIC DNA]</scope>
    <source>
        <strain evidence="8 9">DSM 45097</strain>
    </source>
</reference>
<dbReference type="UniPathway" id="UPA00060"/>
<evidence type="ECO:0000256" key="6">
    <source>
        <dbReference type="SAM" id="MobiDB-lite"/>
    </source>
</evidence>
<evidence type="ECO:0000313" key="8">
    <source>
        <dbReference type="EMBL" id="SCG78170.1"/>
    </source>
</evidence>
<dbReference type="SUPFAM" id="SSF51905">
    <property type="entry name" value="FAD/NAD(P)-binding domain"/>
    <property type="match status" value="1"/>
</dbReference>
<sequence length="397" mass="40949">MLTTRGADDRPDVAVVGAGPVGAAIAWRCAQRGLRVVVHDPAPGSGASRVAAGMLAPVAEAYFGEHELTGLLTASAARWPDFAAELTEAAGMPFGHRTEGTLVVGLTADDLAEARRLWSYQQQLGLPITALRPSQLRDREPALAPRVRGGAVAPGDHQVDPRRLVTALRAAAERAGVRWSPAVVGALAEVDARVVVVAAGCGAATLTGLPVRPVKGQVLRLRAPGRAAPGFRHVIRGYADGEPVYLVPRTDGEVVVGATVEERADTEVTAGAVLRLLRAAVALVPELAEYDLVEAAAGLRPGTPDNAPILGPLPGQPGVLAATGHHRHGIVLTPLTADLITELVVTGVADPLLAPFAADRFTAGPAARPGASRVADPARPGDGPDGTGPRTQEETWN</sequence>